<dbReference type="GO" id="GO:0005789">
    <property type="term" value="C:endoplasmic reticulum membrane"/>
    <property type="evidence" value="ECO:0007669"/>
    <property type="project" value="UniProtKB-SubCell"/>
</dbReference>
<dbReference type="Gene3D" id="3.40.50.300">
    <property type="entry name" value="P-loop containing nucleotide triphosphate hydrolases"/>
    <property type="match status" value="1"/>
</dbReference>
<reference evidence="11" key="1">
    <citation type="submission" date="2019-11" db="UniProtKB">
        <authorList>
            <consortium name="WormBaseParasite"/>
        </authorList>
    </citation>
    <scope>IDENTIFICATION</scope>
</reference>
<evidence type="ECO:0000256" key="1">
    <source>
        <dbReference type="ARBA" id="ARBA00004389"/>
    </source>
</evidence>
<keyword evidence="5" id="KW-0547">Nucleotide-binding</keyword>
<keyword evidence="9" id="KW-0472">Membrane</keyword>
<evidence type="ECO:0000256" key="3">
    <source>
        <dbReference type="ARBA" id="ARBA00020256"/>
    </source>
</evidence>
<comment type="subcellular location">
    <subcellularLocation>
        <location evidence="1">Endoplasmic reticulum membrane</location>
        <topology evidence="1">Single-pass membrane protein</topology>
    </subcellularLocation>
</comment>
<evidence type="ECO:0000256" key="9">
    <source>
        <dbReference type="ARBA" id="ARBA00023136"/>
    </source>
</evidence>
<dbReference type="Pfam" id="PF09439">
    <property type="entry name" value="SRPRB"/>
    <property type="match status" value="1"/>
</dbReference>
<evidence type="ECO:0000256" key="10">
    <source>
        <dbReference type="ARBA" id="ARBA00023170"/>
    </source>
</evidence>
<comment type="similarity">
    <text evidence="2">Belongs to the SRP receptor beta subunit family.</text>
</comment>
<dbReference type="InterPro" id="IPR027417">
    <property type="entry name" value="P-loop_NTPase"/>
</dbReference>
<protein>
    <recommendedName>
        <fullName evidence="3">Signal recognition particle receptor subunit beta</fullName>
    </recommendedName>
</protein>
<dbReference type="WBParaSite" id="MCU_008032-RA">
    <property type="protein sequence ID" value="MCU_008032-RA"/>
    <property type="gene ID" value="MCU_008032"/>
</dbReference>
<keyword evidence="6" id="KW-0256">Endoplasmic reticulum</keyword>
<dbReference type="AlphaFoldDB" id="A0A5K3FFH3"/>
<keyword evidence="7" id="KW-1133">Transmembrane helix</keyword>
<proteinExistence type="inferred from homology"/>
<accession>A0A5K3FFH3</accession>
<dbReference type="InterPro" id="IPR024156">
    <property type="entry name" value="Small_GTPase_ARF"/>
</dbReference>
<evidence type="ECO:0000256" key="7">
    <source>
        <dbReference type="ARBA" id="ARBA00022989"/>
    </source>
</evidence>
<dbReference type="PANTHER" id="PTHR11711">
    <property type="entry name" value="ADP RIBOSYLATION FACTOR-RELATED"/>
    <property type="match status" value="1"/>
</dbReference>
<name>A0A5K3FFH3_MESCO</name>
<evidence type="ECO:0000256" key="4">
    <source>
        <dbReference type="ARBA" id="ARBA00022692"/>
    </source>
</evidence>
<dbReference type="CDD" id="cd04105">
    <property type="entry name" value="SR_beta"/>
    <property type="match status" value="1"/>
</dbReference>
<dbReference type="GO" id="GO:0005525">
    <property type="term" value="F:GTP binding"/>
    <property type="evidence" value="ECO:0007669"/>
    <property type="project" value="UniProtKB-KW"/>
</dbReference>
<keyword evidence="8" id="KW-0342">GTP-binding</keyword>
<dbReference type="InterPro" id="IPR019009">
    <property type="entry name" value="SRP_receptor_beta_su"/>
</dbReference>
<evidence type="ECO:0000313" key="11">
    <source>
        <dbReference type="WBParaSite" id="MCU_008032-RA"/>
    </source>
</evidence>
<keyword evidence="4" id="KW-0812">Transmembrane</keyword>
<organism evidence="11">
    <name type="scientific">Mesocestoides corti</name>
    <name type="common">Flatworm</name>
    <dbReference type="NCBI Taxonomy" id="53468"/>
    <lineage>
        <taxon>Eukaryota</taxon>
        <taxon>Metazoa</taxon>
        <taxon>Spiralia</taxon>
        <taxon>Lophotrochozoa</taxon>
        <taxon>Platyhelminthes</taxon>
        <taxon>Cestoda</taxon>
        <taxon>Eucestoda</taxon>
        <taxon>Cyclophyllidea</taxon>
        <taxon>Mesocestoididae</taxon>
        <taxon>Mesocestoides</taxon>
    </lineage>
</organism>
<dbReference type="SUPFAM" id="SSF52540">
    <property type="entry name" value="P-loop containing nucleoside triphosphate hydrolases"/>
    <property type="match status" value="1"/>
</dbReference>
<evidence type="ECO:0000256" key="2">
    <source>
        <dbReference type="ARBA" id="ARBA00005619"/>
    </source>
</evidence>
<evidence type="ECO:0000256" key="5">
    <source>
        <dbReference type="ARBA" id="ARBA00022741"/>
    </source>
</evidence>
<evidence type="ECO:0000256" key="6">
    <source>
        <dbReference type="ARBA" id="ARBA00022824"/>
    </source>
</evidence>
<keyword evidence="10" id="KW-0675">Receptor</keyword>
<evidence type="ECO:0000256" key="8">
    <source>
        <dbReference type="ARBA" id="ARBA00023134"/>
    </source>
</evidence>
<sequence length="227" mass="25119">MLYIILGASVFVLLLLGYLFLGVSRKSTVLITGICDSGKTALFVMLVHKKNAMTFTSLAPNTEDYKLKTRSSRTLKIVDVPGLEKLRFECVNKYKTNTAGVIFVVDSSKIQALLKDTAEYLFNLMTDGILARNRTPFLILCNKNDVPGAKNAVAVEKMLETELTTLCRTKAGGLAALDGHNERQTVPIVRPDEAFSFAKNKLHRVTFADCSAVSTDISPVRLWLERL</sequence>